<feature type="region of interest" description="Disordered" evidence="6">
    <location>
        <begin position="494"/>
        <end position="532"/>
    </location>
</feature>
<dbReference type="InterPro" id="IPR001607">
    <property type="entry name" value="Znf_UBP"/>
</dbReference>
<dbReference type="Pfam" id="PF02148">
    <property type="entry name" value="zf-UBP"/>
    <property type="match status" value="1"/>
</dbReference>
<dbReference type="PANTHER" id="PTHR24007">
    <property type="entry name" value="BRCA1-ASSOCIATED PROTEIN"/>
    <property type="match status" value="1"/>
</dbReference>
<evidence type="ECO:0000256" key="3">
    <source>
        <dbReference type="ARBA" id="ARBA00022833"/>
    </source>
</evidence>
<dbReference type="InterPro" id="IPR001841">
    <property type="entry name" value="Znf_RING"/>
</dbReference>
<evidence type="ECO:0000313" key="9">
    <source>
        <dbReference type="EMBL" id="QGN17241.1"/>
    </source>
</evidence>
<feature type="domain" description="RING-type" evidence="7">
    <location>
        <begin position="224"/>
        <end position="264"/>
    </location>
</feature>
<evidence type="ECO:0000256" key="4">
    <source>
        <dbReference type="PROSITE-ProRule" id="PRU00502"/>
    </source>
</evidence>
<keyword evidence="1" id="KW-0479">Metal-binding</keyword>
<dbReference type="PROSITE" id="PS50271">
    <property type="entry name" value="ZF_UBP"/>
    <property type="match status" value="1"/>
</dbReference>
<sequence>MEYILLIEVAEGIEECYSFYKTGKKGIPESGDSKSLEAKSTWDYLPMLSLQSTTGSNKVSIESEWSGHGIIRLFKSEHASLGSLDDDKLCRELGDGRMVAMLFIPNYLTINRLLSWFIGDEVTSQTTHLQMIKMNKEKGRFMLLMKFKEQSYARDFMKNFNGKKFNEVDAETCHVVAIKELVFHQGMFSEDKDALPYMLKYPFTSSGTLGNGENKDTLIELPICPVCLERLDSEITGLITTPCQHTFHCKCLDQWKNGNCPVCRYSQLKDTDNQPQPTCRKCNEKNNLWICLICGHLGCGRYNSQHAIRHYEETSHCFAMDLNTKRVWDYAGDNYVHRIVQNEIDGKLVEVGDSSNSNVSKVNKDNHLEYVQVLLSQLESQREYYEALIYDMQQRVEALESNVQENKHTEDTPNPQLIKKLVDEKVSKVQEKLDEEIMINTGLQQNLDHLTQEIENLKLGKAKLLEENEELQSQVSDLMVHFETQAKFAENSELQNSTLVLKPTPGMPSSSTASATEKKKKKKKKKLVKKPL</sequence>
<dbReference type="Proteomes" id="UP000422736">
    <property type="component" value="Chromosome 6"/>
</dbReference>
<evidence type="ECO:0000313" key="10">
    <source>
        <dbReference type="Proteomes" id="UP000422736"/>
    </source>
</evidence>
<evidence type="ECO:0000256" key="2">
    <source>
        <dbReference type="ARBA" id="ARBA00022771"/>
    </source>
</evidence>
<gene>
    <name evidence="9" type="primary">ETP1</name>
    <name evidence="9" type="ORF">FIM1_3972</name>
</gene>
<dbReference type="CDD" id="cd16457">
    <property type="entry name" value="RING-H2_BRAP2"/>
    <property type="match status" value="1"/>
</dbReference>
<feature type="coiled-coil region" evidence="5">
    <location>
        <begin position="440"/>
        <end position="481"/>
    </location>
</feature>
<dbReference type="EMBL" id="CP015059">
    <property type="protein sequence ID" value="QGN17241.1"/>
    <property type="molecule type" value="Genomic_DNA"/>
</dbReference>
<dbReference type="Pfam" id="PF13639">
    <property type="entry name" value="zf-RING_2"/>
    <property type="match status" value="1"/>
</dbReference>
<evidence type="ECO:0000259" key="7">
    <source>
        <dbReference type="PROSITE" id="PS50089"/>
    </source>
</evidence>
<evidence type="ECO:0000259" key="8">
    <source>
        <dbReference type="PROSITE" id="PS50271"/>
    </source>
</evidence>
<evidence type="ECO:0000256" key="1">
    <source>
        <dbReference type="ARBA" id="ARBA00022723"/>
    </source>
</evidence>
<evidence type="ECO:0000256" key="5">
    <source>
        <dbReference type="SAM" id="Coils"/>
    </source>
</evidence>
<keyword evidence="5" id="KW-0175">Coiled coil</keyword>
<feature type="domain" description="UBP-type" evidence="8">
    <location>
        <begin position="261"/>
        <end position="355"/>
    </location>
</feature>
<dbReference type="PROSITE" id="PS50089">
    <property type="entry name" value="ZF_RING_2"/>
    <property type="match status" value="1"/>
</dbReference>
<dbReference type="SMART" id="SM00184">
    <property type="entry name" value="RING"/>
    <property type="match status" value="1"/>
</dbReference>
<dbReference type="InterPro" id="IPR013083">
    <property type="entry name" value="Znf_RING/FYVE/PHD"/>
</dbReference>
<organism evidence="9 10">
    <name type="scientific">Kluyveromyces marxianus</name>
    <name type="common">Yeast</name>
    <name type="synonym">Candida kefyr</name>
    <dbReference type="NCBI Taxonomy" id="4911"/>
    <lineage>
        <taxon>Eukaryota</taxon>
        <taxon>Fungi</taxon>
        <taxon>Dikarya</taxon>
        <taxon>Ascomycota</taxon>
        <taxon>Saccharomycotina</taxon>
        <taxon>Saccharomycetes</taxon>
        <taxon>Saccharomycetales</taxon>
        <taxon>Saccharomycetaceae</taxon>
        <taxon>Kluyveromyces</taxon>
    </lineage>
</organism>
<keyword evidence="2 4" id="KW-0863">Zinc-finger</keyword>
<dbReference type="InterPro" id="IPR011422">
    <property type="entry name" value="BRAP2/ETP1_RRM"/>
</dbReference>
<feature type="compositionally biased region" description="Basic residues" evidence="6">
    <location>
        <begin position="518"/>
        <end position="532"/>
    </location>
</feature>
<protein>
    <submittedName>
        <fullName evidence="9">RING finger protein ETP1</fullName>
    </submittedName>
</protein>
<proteinExistence type="predicted"/>
<dbReference type="SUPFAM" id="SSF57850">
    <property type="entry name" value="RING/U-box"/>
    <property type="match status" value="1"/>
</dbReference>
<dbReference type="SMART" id="SM00290">
    <property type="entry name" value="ZnF_UBP"/>
    <property type="match status" value="1"/>
</dbReference>
<reference evidence="9 10" key="1">
    <citation type="submission" date="2016-03" db="EMBL/GenBank/DDBJ databases">
        <title>How can Kluyveromyces marxianus grow so fast - potential evolutionary course in Saccharomyces Complex revealed by comparative genomics.</title>
        <authorList>
            <person name="Mo W."/>
            <person name="Lu W."/>
            <person name="Yang X."/>
            <person name="Qi J."/>
            <person name="Lv H."/>
        </authorList>
    </citation>
    <scope>NUCLEOTIDE SEQUENCE [LARGE SCALE GENOMIC DNA]</scope>
    <source>
        <strain evidence="9 10">FIM1</strain>
    </source>
</reference>
<accession>A0ABX6EZM8</accession>
<dbReference type="PANTHER" id="PTHR24007:SF7">
    <property type="entry name" value="BRCA1-ASSOCIATED PROTEIN"/>
    <property type="match status" value="1"/>
</dbReference>
<dbReference type="Pfam" id="PF07576">
    <property type="entry name" value="BRAP2"/>
    <property type="match status" value="1"/>
</dbReference>
<evidence type="ECO:0000256" key="6">
    <source>
        <dbReference type="SAM" id="MobiDB-lite"/>
    </source>
</evidence>
<keyword evidence="3" id="KW-0862">Zinc</keyword>
<name>A0ABX6EZM8_KLUMA</name>
<dbReference type="Gene3D" id="3.30.40.10">
    <property type="entry name" value="Zinc/RING finger domain, C3HC4 (zinc finger)"/>
    <property type="match status" value="2"/>
</dbReference>
<reference evidence="9 10" key="2">
    <citation type="submission" date="2019-11" db="EMBL/GenBank/DDBJ databases">
        <authorList>
            <person name="Lu H."/>
        </authorList>
    </citation>
    <scope>NUCLEOTIDE SEQUENCE [LARGE SCALE GENOMIC DNA]</scope>
    <source>
        <strain evidence="9 10">FIM1</strain>
    </source>
</reference>
<dbReference type="InterPro" id="IPR047243">
    <property type="entry name" value="RING-H2_BRAP2"/>
</dbReference>
<keyword evidence="10" id="KW-1185">Reference proteome</keyword>